<dbReference type="EMBL" id="KN818304">
    <property type="protein sequence ID" value="KIL60101.1"/>
    <property type="molecule type" value="Genomic_DNA"/>
</dbReference>
<dbReference type="AlphaFoldDB" id="A0A0C2WTM5"/>
<keyword evidence="2" id="KW-1185">Reference proteome</keyword>
<sequence>MGNYAFLSATGDEVLKSRSVQGFHSALTWLHQIVIWEVPHGPILCHCIQAGSRHIMVWSRGNGGDCVLYCNCSFTRGTSFWIRIQSVQRSFLRVCLHGGLRRHRRNLIFSPTS</sequence>
<dbReference type="InParanoid" id="A0A0C2WTM5"/>
<gene>
    <name evidence="1" type="ORF">M378DRAFT_955058</name>
</gene>
<accession>A0A0C2WTM5</accession>
<evidence type="ECO:0000313" key="1">
    <source>
        <dbReference type="EMBL" id="KIL60101.1"/>
    </source>
</evidence>
<protein>
    <submittedName>
        <fullName evidence="1">Uncharacterized protein</fullName>
    </submittedName>
</protein>
<reference evidence="1 2" key="1">
    <citation type="submission" date="2014-04" db="EMBL/GenBank/DDBJ databases">
        <title>Evolutionary Origins and Diversification of the Mycorrhizal Mutualists.</title>
        <authorList>
            <consortium name="DOE Joint Genome Institute"/>
            <consortium name="Mycorrhizal Genomics Consortium"/>
            <person name="Kohler A."/>
            <person name="Kuo A."/>
            <person name="Nagy L.G."/>
            <person name="Floudas D."/>
            <person name="Copeland A."/>
            <person name="Barry K.W."/>
            <person name="Cichocki N."/>
            <person name="Veneault-Fourrey C."/>
            <person name="LaButti K."/>
            <person name="Lindquist E.A."/>
            <person name="Lipzen A."/>
            <person name="Lundell T."/>
            <person name="Morin E."/>
            <person name="Murat C."/>
            <person name="Riley R."/>
            <person name="Ohm R."/>
            <person name="Sun H."/>
            <person name="Tunlid A."/>
            <person name="Henrissat B."/>
            <person name="Grigoriev I.V."/>
            <person name="Hibbett D.S."/>
            <person name="Martin F."/>
        </authorList>
    </citation>
    <scope>NUCLEOTIDE SEQUENCE [LARGE SCALE GENOMIC DNA]</scope>
    <source>
        <strain evidence="1 2">Koide BX008</strain>
    </source>
</reference>
<dbReference type="HOGENOM" id="CLU_2132919_0_0_1"/>
<proteinExistence type="predicted"/>
<evidence type="ECO:0000313" key="2">
    <source>
        <dbReference type="Proteomes" id="UP000054549"/>
    </source>
</evidence>
<organism evidence="1 2">
    <name type="scientific">Amanita muscaria (strain Koide BX008)</name>
    <dbReference type="NCBI Taxonomy" id="946122"/>
    <lineage>
        <taxon>Eukaryota</taxon>
        <taxon>Fungi</taxon>
        <taxon>Dikarya</taxon>
        <taxon>Basidiomycota</taxon>
        <taxon>Agaricomycotina</taxon>
        <taxon>Agaricomycetes</taxon>
        <taxon>Agaricomycetidae</taxon>
        <taxon>Agaricales</taxon>
        <taxon>Pluteineae</taxon>
        <taxon>Amanitaceae</taxon>
        <taxon>Amanita</taxon>
    </lineage>
</organism>
<name>A0A0C2WTM5_AMAMK</name>
<dbReference type="Proteomes" id="UP000054549">
    <property type="component" value="Unassembled WGS sequence"/>
</dbReference>